<dbReference type="RefSeq" id="XP_045964127.1">
    <property type="nucleotide sequence ID" value="XM_046109027.1"/>
</dbReference>
<dbReference type="PANTHER" id="PTHR40370:SF1">
    <property type="entry name" value="DUF3074 DOMAIN-CONTAINING PROTEIN"/>
    <property type="match status" value="1"/>
</dbReference>
<keyword evidence="4" id="KW-1185">Reference proteome</keyword>
<reference evidence="3" key="1">
    <citation type="journal article" date="2021" name="Nat. Commun.">
        <title>Genetic determinants of endophytism in the Arabidopsis root mycobiome.</title>
        <authorList>
            <person name="Mesny F."/>
            <person name="Miyauchi S."/>
            <person name="Thiergart T."/>
            <person name="Pickel B."/>
            <person name="Atanasova L."/>
            <person name="Karlsson M."/>
            <person name="Huettel B."/>
            <person name="Barry K.W."/>
            <person name="Haridas S."/>
            <person name="Chen C."/>
            <person name="Bauer D."/>
            <person name="Andreopoulos W."/>
            <person name="Pangilinan J."/>
            <person name="LaButti K."/>
            <person name="Riley R."/>
            <person name="Lipzen A."/>
            <person name="Clum A."/>
            <person name="Drula E."/>
            <person name="Henrissat B."/>
            <person name="Kohler A."/>
            <person name="Grigoriev I.V."/>
            <person name="Martin F.M."/>
            <person name="Hacquard S."/>
        </authorList>
    </citation>
    <scope>NUCLEOTIDE SEQUENCE</scope>
    <source>
        <strain evidence="3">MPI-SDFR-AT-0073</strain>
    </source>
</reference>
<dbReference type="AlphaFoldDB" id="A0A9P8UWT7"/>
<feature type="region of interest" description="Disordered" evidence="1">
    <location>
        <begin position="307"/>
        <end position="395"/>
    </location>
</feature>
<dbReference type="Proteomes" id="UP000758603">
    <property type="component" value="Unassembled WGS sequence"/>
</dbReference>
<proteinExistence type="predicted"/>
<sequence>MSSPPPPGPLVRLSGITLSRLPSPAATPETLSPLVHAILREALPFLYSATSKSGSGAPDSRRWRHKGDRRSPDSAAKVEAWERVVVTTTTTTPEGGSRAGRSRETWALRRSVHEDRAEPGTASWAEFERCFRDEHAEAEEAFTPNAVAAHEALVWEGCAGVPPAREEGEGEGRAWGRFRLKVQEMRHKIGAPLRDRTFPVLQLTAAVVEGGGGAAPEFVVVSIPVPDFGESESSRLASEKGAQVASYVSVERIRKLESGKIEWLMATASDAGGVLPQFVQNMAMPGIVWKDVPLFLGWIAKERQKRDIARDGVAGRGQRERDVAVPASTAAQDTPLVATGPDATTAHEVSIGDAASTETKRETEVSTGPEVTNLPGLSQADTTTEGPRPGVTTNV</sequence>
<name>A0A9P8UWT7_9PEZI</name>
<dbReference type="GeneID" id="70137918"/>
<evidence type="ECO:0000259" key="2">
    <source>
        <dbReference type="Pfam" id="PF11274"/>
    </source>
</evidence>
<dbReference type="SUPFAM" id="SSF55961">
    <property type="entry name" value="Bet v1-like"/>
    <property type="match status" value="1"/>
</dbReference>
<feature type="compositionally biased region" description="Polar residues" evidence="1">
    <location>
        <begin position="365"/>
        <end position="395"/>
    </location>
</feature>
<feature type="domain" description="DUF3074" evidence="2">
    <location>
        <begin position="106"/>
        <end position="299"/>
    </location>
</feature>
<evidence type="ECO:0000313" key="4">
    <source>
        <dbReference type="Proteomes" id="UP000758603"/>
    </source>
</evidence>
<comment type="caution">
    <text evidence="3">The sequence shown here is derived from an EMBL/GenBank/DDBJ whole genome shotgun (WGS) entry which is preliminary data.</text>
</comment>
<accession>A0A9P8UWT7</accession>
<protein>
    <recommendedName>
        <fullName evidence="2">DUF3074 domain-containing protein</fullName>
    </recommendedName>
</protein>
<evidence type="ECO:0000256" key="1">
    <source>
        <dbReference type="SAM" id="MobiDB-lite"/>
    </source>
</evidence>
<dbReference type="PANTHER" id="PTHR40370">
    <property type="entry name" value="EXPRESSED PROTEIN"/>
    <property type="match status" value="1"/>
</dbReference>
<feature type="region of interest" description="Disordered" evidence="1">
    <location>
        <begin position="49"/>
        <end position="76"/>
    </location>
</feature>
<dbReference type="EMBL" id="JAGPXC010000001">
    <property type="protein sequence ID" value="KAH6659996.1"/>
    <property type="molecule type" value="Genomic_DNA"/>
</dbReference>
<dbReference type="InterPro" id="IPR024500">
    <property type="entry name" value="DUF3074"/>
</dbReference>
<dbReference type="OrthoDB" id="6423603at2759"/>
<evidence type="ECO:0000313" key="3">
    <source>
        <dbReference type="EMBL" id="KAH6659996.1"/>
    </source>
</evidence>
<gene>
    <name evidence="3" type="ORF">BKA67DRAFT_686448</name>
</gene>
<dbReference type="Pfam" id="PF11274">
    <property type="entry name" value="DUF3074"/>
    <property type="match status" value="1"/>
</dbReference>
<organism evidence="3 4">
    <name type="scientific">Truncatella angustata</name>
    <dbReference type="NCBI Taxonomy" id="152316"/>
    <lineage>
        <taxon>Eukaryota</taxon>
        <taxon>Fungi</taxon>
        <taxon>Dikarya</taxon>
        <taxon>Ascomycota</taxon>
        <taxon>Pezizomycotina</taxon>
        <taxon>Sordariomycetes</taxon>
        <taxon>Xylariomycetidae</taxon>
        <taxon>Amphisphaeriales</taxon>
        <taxon>Sporocadaceae</taxon>
        <taxon>Truncatella</taxon>
    </lineage>
</organism>